<feature type="signal peptide" evidence="2">
    <location>
        <begin position="1"/>
        <end position="24"/>
    </location>
</feature>
<dbReference type="InterPro" id="IPR026444">
    <property type="entry name" value="Secre_tail"/>
</dbReference>
<sequence length="271" mass="29064">MMKNLLFKQLFRVRLFACIIIASASLFSAKFRAQSSCPSAPIFFNGTTIFNGIQIIGASSGDIGSTSPGLQMGLNRGAWSTTLTFNKPVNNLVFCMATSNNAVNAHFNTNGGNVSITSTFSTNNIFTISGNTIVAPSNTGGGLSGFKITSPTAFTTITINGDAFPSNVQGHYSLITLYSASVVLKVDDVNNTVESNDVTIYPNPVKNMMTISSKKEHLKSYKIFDESGKLILSSSLKGNKQNVNLSSIKSGHYVVSVETEKQTINTKLIKE</sequence>
<comment type="caution">
    <text evidence="4">The sequence shown here is derived from an EMBL/GenBank/DDBJ whole genome shotgun (WGS) entry which is preliminary data.</text>
</comment>
<feature type="chain" id="PRO_5017990630" evidence="2">
    <location>
        <begin position="25"/>
        <end position="271"/>
    </location>
</feature>
<dbReference type="OrthoDB" id="975384at2"/>
<evidence type="ECO:0000313" key="5">
    <source>
        <dbReference type="Proteomes" id="UP000278775"/>
    </source>
</evidence>
<evidence type="ECO:0000256" key="1">
    <source>
        <dbReference type="ARBA" id="ARBA00022729"/>
    </source>
</evidence>
<evidence type="ECO:0000259" key="3">
    <source>
        <dbReference type="Pfam" id="PF18962"/>
    </source>
</evidence>
<feature type="domain" description="Secretion system C-terminal sorting" evidence="3">
    <location>
        <begin position="200"/>
        <end position="269"/>
    </location>
</feature>
<accession>A0A3M7TBZ1</accession>
<dbReference type="EMBL" id="QWIU01000002">
    <property type="protein sequence ID" value="RNA61062.1"/>
    <property type="molecule type" value="Genomic_DNA"/>
</dbReference>
<dbReference type="Pfam" id="PF18962">
    <property type="entry name" value="Por_Secre_tail"/>
    <property type="match status" value="1"/>
</dbReference>
<name>A0A3M7TBZ1_9FLAO</name>
<evidence type="ECO:0000313" key="4">
    <source>
        <dbReference type="EMBL" id="RNA61062.1"/>
    </source>
</evidence>
<dbReference type="Proteomes" id="UP000278775">
    <property type="component" value="Unassembled WGS sequence"/>
</dbReference>
<organism evidence="4 5">
    <name type="scientific">Chryseobacterium nematophagum</name>
    <dbReference type="NCBI Taxonomy" id="2305228"/>
    <lineage>
        <taxon>Bacteria</taxon>
        <taxon>Pseudomonadati</taxon>
        <taxon>Bacteroidota</taxon>
        <taxon>Flavobacteriia</taxon>
        <taxon>Flavobacteriales</taxon>
        <taxon>Weeksellaceae</taxon>
        <taxon>Chryseobacterium group</taxon>
        <taxon>Chryseobacterium</taxon>
    </lineage>
</organism>
<protein>
    <submittedName>
        <fullName evidence="4">T9SS C-terminal target domain-containing protein</fullName>
    </submittedName>
</protein>
<dbReference type="AlphaFoldDB" id="A0A3M7TBZ1"/>
<keyword evidence="1 2" id="KW-0732">Signal</keyword>
<evidence type="ECO:0000256" key="2">
    <source>
        <dbReference type="SAM" id="SignalP"/>
    </source>
</evidence>
<gene>
    <name evidence="4" type="ORF">D1631_03500</name>
</gene>
<dbReference type="NCBIfam" id="TIGR04183">
    <property type="entry name" value="Por_Secre_tail"/>
    <property type="match status" value="1"/>
</dbReference>
<proteinExistence type="predicted"/>
<reference evidence="4 5" key="1">
    <citation type="submission" date="2018-08" db="EMBL/GenBank/DDBJ databases">
        <title>Chryseobacterium nematophagum: a novel matrix digesting pathogen of nematodes.</title>
        <authorList>
            <person name="Page A."/>
            <person name="Roberts M."/>
            <person name="Felix M.-A."/>
            <person name="Weir W."/>
        </authorList>
    </citation>
    <scope>NUCLEOTIDE SEQUENCE [LARGE SCALE GENOMIC DNA]</scope>
    <source>
        <strain evidence="4 5">JUb129</strain>
    </source>
</reference>